<gene>
    <name evidence="1" type="ORF">F0562_022146</name>
</gene>
<name>A0A5J5BN88_9ASTE</name>
<organism evidence="1 2">
    <name type="scientific">Nyssa sinensis</name>
    <dbReference type="NCBI Taxonomy" id="561372"/>
    <lineage>
        <taxon>Eukaryota</taxon>
        <taxon>Viridiplantae</taxon>
        <taxon>Streptophyta</taxon>
        <taxon>Embryophyta</taxon>
        <taxon>Tracheophyta</taxon>
        <taxon>Spermatophyta</taxon>
        <taxon>Magnoliopsida</taxon>
        <taxon>eudicotyledons</taxon>
        <taxon>Gunneridae</taxon>
        <taxon>Pentapetalae</taxon>
        <taxon>asterids</taxon>
        <taxon>Cornales</taxon>
        <taxon>Nyssaceae</taxon>
        <taxon>Nyssa</taxon>
    </lineage>
</organism>
<accession>A0A5J5BN88</accession>
<sequence>MDLLCCECIMQKRLIIEGAFLHNSTPGRTIQSQRSTEATETLICMYRSRTMLLAQEMIKTLHRKLYPVTPSGWTFLVKQSGTSCNPG</sequence>
<evidence type="ECO:0000313" key="2">
    <source>
        <dbReference type="Proteomes" id="UP000325577"/>
    </source>
</evidence>
<dbReference type="Proteomes" id="UP000325577">
    <property type="component" value="Linkage Group LG11"/>
</dbReference>
<proteinExistence type="predicted"/>
<dbReference type="AlphaFoldDB" id="A0A5J5BN88"/>
<keyword evidence="2" id="KW-1185">Reference proteome</keyword>
<reference evidence="1 2" key="1">
    <citation type="submission" date="2019-09" db="EMBL/GenBank/DDBJ databases">
        <title>A chromosome-level genome assembly of the Chinese tupelo Nyssa sinensis.</title>
        <authorList>
            <person name="Yang X."/>
            <person name="Kang M."/>
            <person name="Yang Y."/>
            <person name="Xiong H."/>
            <person name="Wang M."/>
            <person name="Zhang Z."/>
            <person name="Wang Z."/>
            <person name="Wu H."/>
            <person name="Ma T."/>
            <person name="Liu J."/>
            <person name="Xi Z."/>
        </authorList>
    </citation>
    <scope>NUCLEOTIDE SEQUENCE [LARGE SCALE GENOMIC DNA]</scope>
    <source>
        <strain evidence="1">J267</strain>
        <tissue evidence="1">Leaf</tissue>
    </source>
</reference>
<protein>
    <submittedName>
        <fullName evidence="1">Uncharacterized protein</fullName>
    </submittedName>
</protein>
<dbReference type="EMBL" id="CM018034">
    <property type="protein sequence ID" value="KAA8544134.1"/>
    <property type="molecule type" value="Genomic_DNA"/>
</dbReference>
<evidence type="ECO:0000313" key="1">
    <source>
        <dbReference type="EMBL" id="KAA8544134.1"/>
    </source>
</evidence>